<sequence>MHVSNICVLLIIMVCPLKATECKKQSKTKLIGINKGERESQGFSSCLLASNGGRSVRIQQLMNHNLRKKE</sequence>
<evidence type="ECO:0000313" key="2">
    <source>
        <dbReference type="Proteomes" id="UP000887565"/>
    </source>
</evidence>
<dbReference type="Proteomes" id="UP000887565">
    <property type="component" value="Unplaced"/>
</dbReference>
<feature type="chain" id="PRO_5036826683" evidence="1">
    <location>
        <begin position="20"/>
        <end position="70"/>
    </location>
</feature>
<keyword evidence="2" id="KW-1185">Reference proteome</keyword>
<proteinExistence type="predicted"/>
<organism evidence="2 3">
    <name type="scientific">Romanomermis culicivorax</name>
    <name type="common">Nematode worm</name>
    <dbReference type="NCBI Taxonomy" id="13658"/>
    <lineage>
        <taxon>Eukaryota</taxon>
        <taxon>Metazoa</taxon>
        <taxon>Ecdysozoa</taxon>
        <taxon>Nematoda</taxon>
        <taxon>Enoplea</taxon>
        <taxon>Dorylaimia</taxon>
        <taxon>Mermithida</taxon>
        <taxon>Mermithoidea</taxon>
        <taxon>Mermithidae</taxon>
        <taxon>Romanomermis</taxon>
    </lineage>
</organism>
<keyword evidence="1" id="KW-0732">Signal</keyword>
<dbReference type="AlphaFoldDB" id="A0A915JJP7"/>
<evidence type="ECO:0000313" key="3">
    <source>
        <dbReference type="WBParaSite" id="nRc.2.0.1.t26380-RA"/>
    </source>
</evidence>
<feature type="signal peptide" evidence="1">
    <location>
        <begin position="1"/>
        <end position="19"/>
    </location>
</feature>
<name>A0A915JJP7_ROMCU</name>
<dbReference type="WBParaSite" id="nRc.2.0.1.t26380-RA">
    <property type="protein sequence ID" value="nRc.2.0.1.t26380-RA"/>
    <property type="gene ID" value="nRc.2.0.1.g26380"/>
</dbReference>
<protein>
    <submittedName>
        <fullName evidence="3">Secreted protein</fullName>
    </submittedName>
</protein>
<accession>A0A915JJP7</accession>
<evidence type="ECO:0000256" key="1">
    <source>
        <dbReference type="SAM" id="SignalP"/>
    </source>
</evidence>
<reference evidence="3" key="1">
    <citation type="submission" date="2022-11" db="UniProtKB">
        <authorList>
            <consortium name="WormBaseParasite"/>
        </authorList>
    </citation>
    <scope>IDENTIFICATION</scope>
</reference>